<proteinExistence type="inferred from homology"/>
<evidence type="ECO:0000256" key="9">
    <source>
        <dbReference type="ARBA" id="ARBA00023170"/>
    </source>
</evidence>
<sequence>MDTHGYVFLGDGRALGTGFNLTANFGGFRPTFYRQTGCKSGACEAVDELKSLMVIIRRSPLSAETGLKLSTPILSAGSFGLSCDYMLNLQRLLPPARKISDFFINFWKDNNKIKPAWETAYFQMSVFLPLSVSLQMNDYVAAYHDSVLLIGEVMREILKKTPSEIQQMEFVNVNYFRNISFNGKEGGRDSGRKGEGELTVLPSVILAFHDIIVIVLAVTVAVVATILKQIDYSNLTKFYGTVKIDQSVFGVFEFGERGSLRYVLNDKVSYPEETFADLEFKISVMYDIATGMSYLHASNLQVHGRLKSTNCVVDNRMVVKITDFGCNSFLNPGKDLWTAPEHLRKHGTSQKGDVYSFAIIAQEIVLRKCTFYTESCSDRAGATRRTVTRRVIMSYFRPDLNFETASDRELKVYMLIKSCWDEDPEKRPDFKRVETCLGKIISEIHNRDNESYMDNMIRRLQMYSRNLEHLVEERTALYKAERDRADCLNYMLLPGPVVKSLKESGVVEPELYEEVTIYFSDIVGFTTLCQYSTPMEVVDMLNDLYGGFDAIVDHHDVYKVETIGDAYMVASGLPKRNGNRHAVDVCRMALDILAFIGNFQLRHLPGIPVWIRIGVHSGPCAAGVVGIKMPRYCLFGDTVNTASRMESTGHPLRIHVSQPTIDILQRTDCEFEYEVRGETYLKGKGTETTCWLTGEKGEDYDLPTPPTTENFQRLQQDLANMTLACLERRSRGSVRRKKTLSWQSEEAESESDQPEYLHLATVDNTLSTFL</sequence>
<dbReference type="InterPro" id="IPR001054">
    <property type="entry name" value="A/G_cyclase"/>
</dbReference>
<dbReference type="FunFam" id="3.30.70.1230:FF:000015">
    <property type="entry name" value="Guanylate cyclase"/>
    <property type="match status" value="1"/>
</dbReference>
<dbReference type="InterPro" id="IPR018297">
    <property type="entry name" value="A/G_cyclase_CS"/>
</dbReference>
<dbReference type="CDD" id="cd07302">
    <property type="entry name" value="CHD"/>
    <property type="match status" value="1"/>
</dbReference>
<dbReference type="GO" id="GO:0004016">
    <property type="term" value="F:adenylate cyclase activity"/>
    <property type="evidence" value="ECO:0007669"/>
    <property type="project" value="TreeGrafter"/>
</dbReference>
<dbReference type="GeneTree" id="ENSGT00940000155955"/>
<evidence type="ECO:0000256" key="7">
    <source>
        <dbReference type="ARBA" id="ARBA00023134"/>
    </source>
</evidence>
<evidence type="ECO:0000256" key="10">
    <source>
        <dbReference type="ARBA" id="ARBA00023180"/>
    </source>
</evidence>
<accession>A0AAQ4PZR5</accession>
<comment type="similarity">
    <text evidence="14">Belongs to the adenylyl cyclase class-4/guanylyl cyclase family.</text>
</comment>
<dbReference type="InterPro" id="IPR011009">
    <property type="entry name" value="Kinase-like_dom_sf"/>
</dbReference>
<organism evidence="18 19">
    <name type="scientific">Gasterosteus aculeatus aculeatus</name>
    <name type="common">three-spined stickleback</name>
    <dbReference type="NCBI Taxonomy" id="481459"/>
    <lineage>
        <taxon>Eukaryota</taxon>
        <taxon>Metazoa</taxon>
        <taxon>Chordata</taxon>
        <taxon>Craniata</taxon>
        <taxon>Vertebrata</taxon>
        <taxon>Euteleostomi</taxon>
        <taxon>Actinopterygii</taxon>
        <taxon>Neopterygii</taxon>
        <taxon>Teleostei</taxon>
        <taxon>Neoteleostei</taxon>
        <taxon>Acanthomorphata</taxon>
        <taxon>Eupercaria</taxon>
        <taxon>Perciformes</taxon>
        <taxon>Cottioidei</taxon>
        <taxon>Gasterosteales</taxon>
        <taxon>Gasterosteidae</taxon>
        <taxon>Gasterosteus</taxon>
    </lineage>
</organism>
<evidence type="ECO:0000256" key="6">
    <source>
        <dbReference type="ARBA" id="ARBA00022989"/>
    </source>
</evidence>
<dbReference type="SUPFAM" id="SSF55073">
    <property type="entry name" value="Nucleotide cyclase"/>
    <property type="match status" value="1"/>
</dbReference>
<reference evidence="18" key="2">
    <citation type="submission" date="2025-08" db="UniProtKB">
        <authorList>
            <consortium name="Ensembl"/>
        </authorList>
    </citation>
    <scope>IDENTIFICATION</scope>
</reference>
<evidence type="ECO:0000313" key="18">
    <source>
        <dbReference type="Ensembl" id="ENSGACP00000044202.1"/>
    </source>
</evidence>
<dbReference type="GO" id="GO:0001653">
    <property type="term" value="F:peptide receptor activity"/>
    <property type="evidence" value="ECO:0007669"/>
    <property type="project" value="TreeGrafter"/>
</dbReference>
<evidence type="ECO:0000256" key="2">
    <source>
        <dbReference type="ARBA" id="ARBA00004236"/>
    </source>
</evidence>
<keyword evidence="5" id="KW-0547">Nucleotide-binding</keyword>
<keyword evidence="7" id="KW-0342">GTP-binding</keyword>
<name>A0AAQ4PZR5_GASAC</name>
<dbReference type="Pfam" id="PF00211">
    <property type="entry name" value="Guanylate_cyc"/>
    <property type="match status" value="1"/>
</dbReference>
<comment type="subcellular location">
    <subcellularLocation>
        <location evidence="2">Cell membrane</location>
    </subcellularLocation>
    <subcellularLocation>
        <location evidence="1">Endoplasmic reticulum membrane</location>
        <topology evidence="1">Single-pass type I membrane protein</topology>
    </subcellularLocation>
</comment>
<dbReference type="EC" id="4.6.1.2" evidence="15"/>
<keyword evidence="10" id="KW-0325">Glycoprotein</keyword>
<keyword evidence="8" id="KW-0472">Membrane</keyword>
<dbReference type="GO" id="GO:0004672">
    <property type="term" value="F:protein kinase activity"/>
    <property type="evidence" value="ECO:0007669"/>
    <property type="project" value="InterPro"/>
</dbReference>
<evidence type="ECO:0000256" key="15">
    <source>
        <dbReference type="RuleBase" id="RU003431"/>
    </source>
</evidence>
<protein>
    <recommendedName>
        <fullName evidence="15">Guanylate cyclase</fullName>
        <ecNumber evidence="15">4.6.1.2</ecNumber>
    </recommendedName>
</protein>
<evidence type="ECO:0000256" key="13">
    <source>
        <dbReference type="ARBA" id="ARBA00036920"/>
    </source>
</evidence>
<keyword evidence="9" id="KW-0675">Receptor</keyword>
<reference evidence="18 19" key="1">
    <citation type="journal article" date="2021" name="G3 (Bethesda)">
        <title>Improved contiguity of the threespine stickleback genome using long-read sequencing.</title>
        <authorList>
            <person name="Nath S."/>
            <person name="Shaw D.E."/>
            <person name="White M.A."/>
        </authorList>
    </citation>
    <scope>NUCLEOTIDE SEQUENCE [LARGE SCALE GENOMIC DNA]</scope>
    <source>
        <strain evidence="18 19">Lake Benthic</strain>
    </source>
</reference>
<dbReference type="GO" id="GO:0005789">
    <property type="term" value="C:endoplasmic reticulum membrane"/>
    <property type="evidence" value="ECO:0007669"/>
    <property type="project" value="UniProtKB-SubCell"/>
</dbReference>
<keyword evidence="11 14" id="KW-0456">Lyase</keyword>
<dbReference type="Pfam" id="PF07714">
    <property type="entry name" value="PK_Tyr_Ser-Thr"/>
    <property type="match status" value="1"/>
</dbReference>
<dbReference type="PANTHER" id="PTHR11920:SF347">
    <property type="entry name" value="GUANYLYL CYCLASE C"/>
    <property type="match status" value="1"/>
</dbReference>
<dbReference type="Proteomes" id="UP000007635">
    <property type="component" value="Chromosome V"/>
</dbReference>
<keyword evidence="6" id="KW-1133">Transmembrane helix</keyword>
<evidence type="ECO:0000313" key="19">
    <source>
        <dbReference type="Proteomes" id="UP000007635"/>
    </source>
</evidence>
<evidence type="ECO:0000256" key="1">
    <source>
        <dbReference type="ARBA" id="ARBA00004115"/>
    </source>
</evidence>
<dbReference type="PROSITE" id="PS50125">
    <property type="entry name" value="GUANYLATE_CYCLASE_2"/>
    <property type="match status" value="1"/>
</dbReference>
<keyword evidence="3" id="KW-1003">Cell membrane</keyword>
<dbReference type="GO" id="GO:0035556">
    <property type="term" value="P:intracellular signal transduction"/>
    <property type="evidence" value="ECO:0007669"/>
    <property type="project" value="InterPro"/>
</dbReference>
<evidence type="ECO:0000256" key="11">
    <source>
        <dbReference type="ARBA" id="ARBA00023239"/>
    </source>
</evidence>
<dbReference type="Gene3D" id="1.10.510.10">
    <property type="entry name" value="Transferase(Phosphotransferase) domain 1"/>
    <property type="match status" value="1"/>
</dbReference>
<dbReference type="GO" id="GO:0005886">
    <property type="term" value="C:plasma membrane"/>
    <property type="evidence" value="ECO:0007669"/>
    <property type="project" value="UniProtKB-SubCell"/>
</dbReference>
<dbReference type="GO" id="GO:0005524">
    <property type="term" value="F:ATP binding"/>
    <property type="evidence" value="ECO:0007669"/>
    <property type="project" value="InterPro"/>
</dbReference>
<dbReference type="GO" id="GO:0004383">
    <property type="term" value="F:guanylate cyclase activity"/>
    <property type="evidence" value="ECO:0007669"/>
    <property type="project" value="UniProtKB-EC"/>
</dbReference>
<dbReference type="GO" id="GO:0007168">
    <property type="term" value="P:receptor guanylyl cyclase signaling pathway"/>
    <property type="evidence" value="ECO:0007669"/>
    <property type="project" value="TreeGrafter"/>
</dbReference>
<evidence type="ECO:0000256" key="3">
    <source>
        <dbReference type="ARBA" id="ARBA00022475"/>
    </source>
</evidence>
<evidence type="ECO:0000256" key="14">
    <source>
        <dbReference type="RuleBase" id="RU000405"/>
    </source>
</evidence>
<dbReference type="FunFam" id="1.10.510.10:FF:000364">
    <property type="entry name" value="Guanylate cyclase"/>
    <property type="match status" value="1"/>
</dbReference>
<keyword evidence="19" id="KW-1185">Reference proteome</keyword>
<evidence type="ECO:0000256" key="12">
    <source>
        <dbReference type="ARBA" id="ARBA00023293"/>
    </source>
</evidence>
<keyword evidence="4" id="KW-0812">Transmembrane</keyword>
<dbReference type="InterPro" id="IPR029787">
    <property type="entry name" value="Nucleotide_cyclase"/>
</dbReference>
<dbReference type="Gene3D" id="3.40.50.2300">
    <property type="match status" value="1"/>
</dbReference>
<dbReference type="SMART" id="SM00044">
    <property type="entry name" value="CYCc"/>
    <property type="match status" value="1"/>
</dbReference>
<dbReference type="Gene3D" id="3.30.70.1230">
    <property type="entry name" value="Nucleotide cyclase"/>
    <property type="match status" value="1"/>
</dbReference>
<dbReference type="InterPro" id="IPR001245">
    <property type="entry name" value="Ser-Thr/Tyr_kinase_cat_dom"/>
</dbReference>
<evidence type="ECO:0000256" key="5">
    <source>
        <dbReference type="ARBA" id="ARBA00022741"/>
    </source>
</evidence>
<dbReference type="Ensembl" id="ENSGACT00000042211.1">
    <property type="protein sequence ID" value="ENSGACP00000044202.1"/>
    <property type="gene ID" value="ENSGACG00000004649.2"/>
</dbReference>
<dbReference type="InterPro" id="IPR050401">
    <property type="entry name" value="Cyclic_nucleotide_synthase"/>
</dbReference>
<dbReference type="AlphaFoldDB" id="A0AAQ4PZR5"/>
<evidence type="ECO:0000259" key="17">
    <source>
        <dbReference type="PROSITE" id="PS50125"/>
    </source>
</evidence>
<evidence type="ECO:0000259" key="16">
    <source>
        <dbReference type="PROSITE" id="PS50011"/>
    </source>
</evidence>
<dbReference type="InterPro" id="IPR000719">
    <property type="entry name" value="Prot_kinase_dom"/>
</dbReference>
<keyword evidence="12 15" id="KW-0141">cGMP biosynthesis</keyword>
<reference evidence="18" key="3">
    <citation type="submission" date="2025-09" db="UniProtKB">
        <authorList>
            <consortium name="Ensembl"/>
        </authorList>
    </citation>
    <scope>IDENTIFICATION</scope>
</reference>
<evidence type="ECO:0000256" key="8">
    <source>
        <dbReference type="ARBA" id="ARBA00023136"/>
    </source>
</evidence>
<feature type="domain" description="Guanylate cyclase" evidence="17">
    <location>
        <begin position="516"/>
        <end position="646"/>
    </location>
</feature>
<dbReference type="PROSITE" id="PS50011">
    <property type="entry name" value="PROTEIN_KINASE_DOM"/>
    <property type="match status" value="1"/>
</dbReference>
<dbReference type="GO" id="GO:0005525">
    <property type="term" value="F:GTP binding"/>
    <property type="evidence" value="ECO:0007669"/>
    <property type="project" value="UniProtKB-KW"/>
</dbReference>
<evidence type="ECO:0000256" key="4">
    <source>
        <dbReference type="ARBA" id="ARBA00022692"/>
    </source>
</evidence>
<dbReference type="SUPFAM" id="SSF56112">
    <property type="entry name" value="Protein kinase-like (PK-like)"/>
    <property type="match status" value="1"/>
</dbReference>
<dbReference type="PROSITE" id="PS00452">
    <property type="entry name" value="GUANYLATE_CYCLASE_1"/>
    <property type="match status" value="1"/>
</dbReference>
<comment type="catalytic activity">
    <reaction evidence="13">
        <text>GTP = 3',5'-cyclic GMP + diphosphate</text>
        <dbReference type="Rhea" id="RHEA:13665"/>
        <dbReference type="ChEBI" id="CHEBI:33019"/>
        <dbReference type="ChEBI" id="CHEBI:37565"/>
        <dbReference type="ChEBI" id="CHEBI:57746"/>
        <dbReference type="EC" id="4.6.1.2"/>
    </reaction>
    <physiologicalReaction direction="left-to-right" evidence="13">
        <dbReference type="Rhea" id="RHEA:13666"/>
    </physiologicalReaction>
</comment>
<feature type="domain" description="Protein kinase" evidence="16">
    <location>
        <begin position="139"/>
        <end position="441"/>
    </location>
</feature>
<dbReference type="PANTHER" id="PTHR11920">
    <property type="entry name" value="GUANYLYL CYCLASE"/>
    <property type="match status" value="1"/>
</dbReference>